<feature type="domain" description="ABC-2 type transporter transmembrane" evidence="6">
    <location>
        <begin position="19"/>
        <end position="144"/>
    </location>
</feature>
<name>A0ABY9RR60_9ACTN</name>
<evidence type="ECO:0000256" key="1">
    <source>
        <dbReference type="ARBA" id="ARBA00004141"/>
    </source>
</evidence>
<keyword evidence="3 5" id="KW-1133">Transmembrane helix</keyword>
<organism evidence="7 8">
    <name type="scientific">Streptomyces roseicoloratus</name>
    <dbReference type="NCBI Taxonomy" id="2508722"/>
    <lineage>
        <taxon>Bacteria</taxon>
        <taxon>Bacillati</taxon>
        <taxon>Actinomycetota</taxon>
        <taxon>Actinomycetes</taxon>
        <taxon>Kitasatosporales</taxon>
        <taxon>Streptomycetaceae</taxon>
        <taxon>Streptomyces</taxon>
    </lineage>
</organism>
<protein>
    <submittedName>
        <fullName evidence="7">ABC transporter permease</fullName>
    </submittedName>
</protein>
<evidence type="ECO:0000313" key="7">
    <source>
        <dbReference type="EMBL" id="WMX44188.1"/>
    </source>
</evidence>
<keyword evidence="4 5" id="KW-0472">Membrane</keyword>
<comment type="subcellular location">
    <subcellularLocation>
        <location evidence="1">Membrane</location>
        <topology evidence="1">Multi-pass membrane protein</topology>
    </subcellularLocation>
</comment>
<feature type="transmembrane region" description="Helical" evidence="5">
    <location>
        <begin position="97"/>
        <end position="116"/>
    </location>
</feature>
<evidence type="ECO:0000256" key="2">
    <source>
        <dbReference type="ARBA" id="ARBA00022692"/>
    </source>
</evidence>
<dbReference type="Proteomes" id="UP001250858">
    <property type="component" value="Chromosome"/>
</dbReference>
<evidence type="ECO:0000256" key="5">
    <source>
        <dbReference type="SAM" id="Phobius"/>
    </source>
</evidence>
<dbReference type="InterPro" id="IPR013525">
    <property type="entry name" value="ABC2_TM"/>
</dbReference>
<evidence type="ECO:0000259" key="6">
    <source>
        <dbReference type="Pfam" id="PF01061"/>
    </source>
</evidence>
<feature type="transmembrane region" description="Helical" evidence="5">
    <location>
        <begin position="70"/>
        <end position="90"/>
    </location>
</feature>
<dbReference type="InterPro" id="IPR051328">
    <property type="entry name" value="T7SS_ABC-Transporter"/>
</dbReference>
<evidence type="ECO:0000256" key="3">
    <source>
        <dbReference type="ARBA" id="ARBA00022989"/>
    </source>
</evidence>
<dbReference type="EMBL" id="CP133762">
    <property type="protein sequence ID" value="WMX44188.1"/>
    <property type="molecule type" value="Genomic_DNA"/>
</dbReference>
<gene>
    <name evidence="7" type="ORF">RGF97_04005</name>
</gene>
<sequence>MMLDSRLGYVPLEVGPRRRQLPAVRISRTATFLAKSLPGAVMGFAAGVVVSLLCLAITEADATDAAQFVLFGGAACASVTLVTLALFAALGAPGQVVALLLLTLLGIPLSGAALPVEALPAALDTLGGLLPARHIAAAARSLLFFRSGDASARAWLVVAGYGVGALLVGLGVSRLYDRKGFHRAAEHEFRTRPVSGPDPVAVPS</sequence>
<dbReference type="PANTHER" id="PTHR43077:SF10">
    <property type="entry name" value="TRANSPORT PERMEASE PROTEIN"/>
    <property type="match status" value="1"/>
</dbReference>
<keyword evidence="2 5" id="KW-0812">Transmembrane</keyword>
<evidence type="ECO:0000313" key="8">
    <source>
        <dbReference type="Proteomes" id="UP001250858"/>
    </source>
</evidence>
<reference evidence="7 8" key="1">
    <citation type="submission" date="2023-09" db="EMBL/GenBank/DDBJ databases">
        <title>Complete genome of Streptomyces roseicoloratus T14.</title>
        <authorList>
            <person name="Bashizi T."/>
            <person name="Kim M.-J."/>
            <person name="Lee G."/>
            <person name="Tagele S.B."/>
            <person name="Shin J.-H."/>
        </authorList>
    </citation>
    <scope>NUCLEOTIDE SEQUENCE [LARGE SCALE GENOMIC DNA]</scope>
    <source>
        <strain evidence="7 8">T14</strain>
    </source>
</reference>
<feature type="transmembrane region" description="Helical" evidence="5">
    <location>
        <begin position="37"/>
        <end position="58"/>
    </location>
</feature>
<evidence type="ECO:0000256" key="4">
    <source>
        <dbReference type="ARBA" id="ARBA00023136"/>
    </source>
</evidence>
<accession>A0ABY9RR60</accession>
<dbReference type="PANTHER" id="PTHR43077">
    <property type="entry name" value="TRANSPORT PERMEASE YVFS-RELATED"/>
    <property type="match status" value="1"/>
</dbReference>
<proteinExistence type="predicted"/>
<feature type="transmembrane region" description="Helical" evidence="5">
    <location>
        <begin position="152"/>
        <end position="173"/>
    </location>
</feature>
<dbReference type="RefSeq" id="WP_309547892.1">
    <property type="nucleotide sequence ID" value="NZ_CP133762.1"/>
</dbReference>
<dbReference type="Pfam" id="PF01061">
    <property type="entry name" value="ABC2_membrane"/>
    <property type="match status" value="1"/>
</dbReference>
<keyword evidence="8" id="KW-1185">Reference proteome</keyword>